<name>A0A9W4CNB0_9CYAN</name>
<feature type="transmembrane region" description="Helical" evidence="8">
    <location>
        <begin position="205"/>
        <end position="231"/>
    </location>
</feature>
<comment type="subcellular location">
    <subcellularLocation>
        <location evidence="1">Cell membrane</location>
        <topology evidence="1">Multi-pass membrane protein</topology>
    </subcellularLocation>
</comment>
<evidence type="ECO:0000256" key="8">
    <source>
        <dbReference type="SAM" id="Phobius"/>
    </source>
</evidence>
<accession>A0A9W4CNB0</accession>
<proteinExistence type="predicted"/>
<keyword evidence="2" id="KW-1003">Cell membrane</keyword>
<evidence type="ECO:0000313" key="10">
    <source>
        <dbReference type="EMBL" id="CAD5944461.1"/>
    </source>
</evidence>
<feature type="transmembrane region" description="Helical" evidence="8">
    <location>
        <begin position="353"/>
        <end position="373"/>
    </location>
</feature>
<organism evidence="10 11">
    <name type="scientific">Planktothrix pseudagardhii</name>
    <dbReference type="NCBI Taxonomy" id="132604"/>
    <lineage>
        <taxon>Bacteria</taxon>
        <taxon>Bacillati</taxon>
        <taxon>Cyanobacteriota</taxon>
        <taxon>Cyanophyceae</taxon>
        <taxon>Oscillatoriophycideae</taxon>
        <taxon>Oscillatoriales</taxon>
        <taxon>Microcoleaceae</taxon>
        <taxon>Planktothrix</taxon>
    </lineage>
</organism>
<evidence type="ECO:0000256" key="6">
    <source>
        <dbReference type="ARBA" id="ARBA00022989"/>
    </source>
</evidence>
<evidence type="ECO:0000259" key="9">
    <source>
        <dbReference type="Pfam" id="PF13231"/>
    </source>
</evidence>
<evidence type="ECO:0000256" key="3">
    <source>
        <dbReference type="ARBA" id="ARBA00022676"/>
    </source>
</evidence>
<sequence>MNQSPPLEKQHPPTWLKSIVICLLALGVFFRFAHLGHKVYWHDESFTSLAISGHTLAEIKQEIFNHQGIIPITTLDKFQQINPERGVGDTVRYLITSDPQHPPLYYVMARLWAQVFGDSPAQVRSLSAVISLLIFPCVYWLCLELFDAPSVGWVALGLMAISPLEIFFAQEARQYGLWMVTILLSSAALLRAIRRESLWSWGLYALTLALGLYTHLFTILVAIAQGIYVVISQQFRWHKTLRNYLIATAMGLLMFLPWLIVFITHLHTALQINLLWSGNLLGNTIDNIFERIVGFLIIFLMRTSRVFIDINLASDSVVESYLSFSIIWIVLSLALIIYLLYFLLYKTKNKPRTFILTLWLFPSLSLLLCDTIYGGIQSINFRYTLPSYLTQQIAVAFILTNHLFWDNTWKQKVCKFIMVGLIIAGVFSDISLFKAETWWIQMRGTYFTEISQIVNKTESPLLISDNHPISVGMTLTLSHRLDPKVHLLTTPFDQVVTIPQDYNNLFFIDPSSSLLHQLQQDTTYSLKLIDPSVGFWHICHYVSLEG</sequence>
<dbReference type="PANTHER" id="PTHR33908">
    <property type="entry name" value="MANNOSYLTRANSFERASE YKCB-RELATED"/>
    <property type="match status" value="1"/>
</dbReference>
<evidence type="ECO:0000256" key="5">
    <source>
        <dbReference type="ARBA" id="ARBA00022692"/>
    </source>
</evidence>
<feature type="transmembrane region" description="Helical" evidence="8">
    <location>
        <begin position="320"/>
        <end position="341"/>
    </location>
</feature>
<evidence type="ECO:0000256" key="2">
    <source>
        <dbReference type="ARBA" id="ARBA00022475"/>
    </source>
</evidence>
<feature type="transmembrane region" description="Helical" evidence="8">
    <location>
        <begin position="15"/>
        <end position="33"/>
    </location>
</feature>
<dbReference type="GO" id="GO:0004169">
    <property type="term" value="F:dolichyl-phosphate-mannose-protein mannosyltransferase activity"/>
    <property type="evidence" value="ECO:0007669"/>
    <property type="project" value="UniProtKB-EC"/>
</dbReference>
<feature type="transmembrane region" description="Helical" evidence="8">
    <location>
        <begin position="416"/>
        <end position="433"/>
    </location>
</feature>
<dbReference type="EMBL" id="LR882967">
    <property type="protein sequence ID" value="CAD5944461.1"/>
    <property type="molecule type" value="Genomic_DNA"/>
</dbReference>
<protein>
    <submittedName>
        <fullName evidence="10">Dolichyl-phosphate-mannose-protein mannosyltransferase</fullName>
        <ecNumber evidence="10">2.4.1.109</ecNumber>
    </submittedName>
</protein>
<dbReference type="RefSeq" id="WP_254173692.1">
    <property type="nucleotide sequence ID" value="NZ_LR882967.1"/>
</dbReference>
<keyword evidence="4 10" id="KW-0808">Transferase</keyword>
<dbReference type="GO" id="GO:0016763">
    <property type="term" value="F:pentosyltransferase activity"/>
    <property type="evidence" value="ECO:0007669"/>
    <property type="project" value="TreeGrafter"/>
</dbReference>
<dbReference type="InterPro" id="IPR038731">
    <property type="entry name" value="RgtA/B/C-like"/>
</dbReference>
<dbReference type="PANTHER" id="PTHR33908:SF11">
    <property type="entry name" value="MEMBRANE PROTEIN"/>
    <property type="match status" value="1"/>
</dbReference>
<feature type="transmembrane region" description="Helical" evidence="8">
    <location>
        <begin position="385"/>
        <end position="404"/>
    </location>
</feature>
<dbReference type="Pfam" id="PF13231">
    <property type="entry name" value="PMT_2"/>
    <property type="match status" value="1"/>
</dbReference>
<dbReference type="InterPro" id="IPR050297">
    <property type="entry name" value="LipidA_mod_glycosyltrf_83"/>
</dbReference>
<dbReference type="GO" id="GO:0005886">
    <property type="term" value="C:plasma membrane"/>
    <property type="evidence" value="ECO:0007669"/>
    <property type="project" value="UniProtKB-SubCell"/>
</dbReference>
<dbReference type="Proteomes" id="UP001153719">
    <property type="component" value="Chromosome"/>
</dbReference>
<feature type="transmembrane region" description="Helical" evidence="8">
    <location>
        <begin position="152"/>
        <end position="168"/>
    </location>
</feature>
<keyword evidence="7 8" id="KW-0472">Membrane</keyword>
<evidence type="ECO:0000256" key="7">
    <source>
        <dbReference type="ARBA" id="ARBA00023136"/>
    </source>
</evidence>
<dbReference type="GO" id="GO:0009103">
    <property type="term" value="P:lipopolysaccharide biosynthetic process"/>
    <property type="evidence" value="ECO:0007669"/>
    <property type="project" value="UniProtKB-ARBA"/>
</dbReference>
<keyword evidence="11" id="KW-1185">Reference proteome</keyword>
<reference evidence="10" key="1">
    <citation type="submission" date="2020-09" db="EMBL/GenBank/DDBJ databases">
        <authorList>
            <person name="Blom J."/>
        </authorList>
    </citation>
    <scope>NUCLEOTIDE SEQUENCE</scope>
    <source>
        <strain evidence="10">No.713</strain>
    </source>
</reference>
<dbReference type="KEGG" id="ppsu:NO713_02138"/>
<evidence type="ECO:0000256" key="1">
    <source>
        <dbReference type="ARBA" id="ARBA00004651"/>
    </source>
</evidence>
<gene>
    <name evidence="10" type="ORF">NO713_02138</name>
</gene>
<feature type="transmembrane region" description="Helical" evidence="8">
    <location>
        <begin position="243"/>
        <end position="268"/>
    </location>
</feature>
<feature type="transmembrane region" description="Helical" evidence="8">
    <location>
        <begin position="126"/>
        <end position="146"/>
    </location>
</feature>
<evidence type="ECO:0000256" key="4">
    <source>
        <dbReference type="ARBA" id="ARBA00022679"/>
    </source>
</evidence>
<evidence type="ECO:0000313" key="11">
    <source>
        <dbReference type="Proteomes" id="UP001153719"/>
    </source>
</evidence>
<dbReference type="EC" id="2.4.1.109" evidence="10"/>
<dbReference type="AlphaFoldDB" id="A0A9W4CNB0"/>
<keyword evidence="5 8" id="KW-0812">Transmembrane</keyword>
<feature type="domain" description="Glycosyltransferase RgtA/B/C/D-like" evidence="9">
    <location>
        <begin position="100"/>
        <end position="260"/>
    </location>
</feature>
<feature type="transmembrane region" description="Helical" evidence="8">
    <location>
        <begin position="175"/>
        <end position="193"/>
    </location>
</feature>
<keyword evidence="3 10" id="KW-0328">Glycosyltransferase</keyword>
<keyword evidence="6 8" id="KW-1133">Transmembrane helix</keyword>